<dbReference type="GO" id="GO:0031965">
    <property type="term" value="C:nuclear membrane"/>
    <property type="evidence" value="ECO:0007669"/>
    <property type="project" value="UniProtKB-SubCell"/>
</dbReference>
<evidence type="ECO:0000256" key="1">
    <source>
        <dbReference type="ARBA" id="ARBA00004232"/>
    </source>
</evidence>
<evidence type="ECO:0000256" key="13">
    <source>
        <dbReference type="SAM" id="Phobius"/>
    </source>
</evidence>
<evidence type="ECO:0008006" key="15">
    <source>
        <dbReference type="Google" id="ProtNLM"/>
    </source>
</evidence>
<evidence type="ECO:0000256" key="11">
    <source>
        <dbReference type="ARBA" id="ARBA00023136"/>
    </source>
</evidence>
<evidence type="ECO:0000256" key="12">
    <source>
        <dbReference type="ARBA" id="ARBA00023242"/>
    </source>
</evidence>
<dbReference type="GO" id="GO:0051028">
    <property type="term" value="P:mRNA transport"/>
    <property type="evidence" value="ECO:0007669"/>
    <property type="project" value="UniProtKB-KW"/>
</dbReference>
<protein>
    <recommendedName>
        <fullName evidence="15">Nucleoporin NDC1</fullName>
    </recommendedName>
</protein>
<dbReference type="GO" id="GO:0030674">
    <property type="term" value="F:protein-macromolecule adaptor activity"/>
    <property type="evidence" value="ECO:0007669"/>
    <property type="project" value="TreeGrafter"/>
</dbReference>
<dbReference type="GO" id="GO:0015031">
    <property type="term" value="P:protein transport"/>
    <property type="evidence" value="ECO:0007669"/>
    <property type="project" value="UniProtKB-KW"/>
</dbReference>
<dbReference type="InterPro" id="IPR019049">
    <property type="entry name" value="Nucleoporin_prot_Ndc1/Nup"/>
</dbReference>
<organism evidence="14">
    <name type="scientific">Schistocephalus solidus</name>
    <name type="common">Tapeworm</name>
    <dbReference type="NCBI Taxonomy" id="70667"/>
    <lineage>
        <taxon>Eukaryota</taxon>
        <taxon>Metazoa</taxon>
        <taxon>Spiralia</taxon>
        <taxon>Lophotrochozoa</taxon>
        <taxon>Platyhelminthes</taxon>
        <taxon>Cestoda</taxon>
        <taxon>Eucestoda</taxon>
        <taxon>Diphyllobothriidea</taxon>
        <taxon>Diphyllobothriidae</taxon>
        <taxon>Schistocephalus</taxon>
    </lineage>
</organism>
<dbReference type="GO" id="GO:0070762">
    <property type="term" value="C:nuclear pore transmembrane ring"/>
    <property type="evidence" value="ECO:0007669"/>
    <property type="project" value="TreeGrafter"/>
</dbReference>
<reference evidence="14" key="1">
    <citation type="submission" date="2016-01" db="EMBL/GenBank/DDBJ databases">
        <title>Reference transcriptome for the parasite Schistocephalus solidus: insights into the molecular evolution of parasitism.</title>
        <authorList>
            <person name="Hebert F.O."/>
            <person name="Grambauer S."/>
            <person name="Barber I."/>
            <person name="Landry C.R."/>
            <person name="Aubin-Horth N."/>
        </authorList>
    </citation>
    <scope>NUCLEOTIDE SEQUENCE</scope>
</reference>
<dbReference type="PANTHER" id="PTHR13269:SF6">
    <property type="entry name" value="NUCLEOPORIN NDC1"/>
    <property type="match status" value="1"/>
</dbReference>
<sequence>MNMDLSVEEIRVRFISSSILVVLFNTVFVLVSYVVKNLSFSIPCVPTWNEFRIYTCFGTLFLLIVNACLATVAVKHLFLHLTVSDIVHFKNYETILPKFSGRRVRFFLICFVLGVFQTWTLVKITESSSASSTVWRLSWLLLYGGCMSYLFAVNSVTQNLLTLNFEHDPVSLFEIFTNVVRKHFLRTLGRIIYFIALFTLFYCLICGGMPFGKGLFAHLDSGFLFEMFSVGFYIHASWSASLVLLQTTLTQNLTFSIEQDSLVSVTVTDLVNESSTGILHHLTLGRLAAAVAQNTQTRAQIFNVTDPNGHVVIWQRVSSCCLDKLDVFLSGLHKVNKQISASSSACLGKTMKIDKRGDGPPSHGTNFATRNDMVSVVKSLAECTTQVLNFGRGLPGLRHLLQDIPFAETCRLLSSGGGCFLQKVAEATIHASNKAARQSGQAVIWCTEILGCLTLASYTEDSLGSVQSALGLIIGTLDEILEALELHFHLVGLVSSKNMPLSDFLHADAAPLGSLDKGPGEVGFFSKSSTRDWSNETRGAPYYRYASDPLLPWRIHATVKWALNNCVLQFGDHLRTIQIDVRRRRRLEQLWNTLSASNTVVF</sequence>
<dbReference type="PANTHER" id="PTHR13269">
    <property type="entry name" value="NUCLEOPORIN NDC1"/>
    <property type="match status" value="1"/>
</dbReference>
<accession>A0A0X3NY08</accession>
<evidence type="ECO:0000256" key="9">
    <source>
        <dbReference type="ARBA" id="ARBA00023010"/>
    </source>
</evidence>
<keyword evidence="5 13" id="KW-0812">Transmembrane</keyword>
<evidence type="ECO:0000256" key="2">
    <source>
        <dbReference type="ARBA" id="ARBA00004567"/>
    </source>
</evidence>
<keyword evidence="9" id="KW-0811">Translocation</keyword>
<feature type="transmembrane region" description="Helical" evidence="13">
    <location>
        <begin position="51"/>
        <end position="74"/>
    </location>
</feature>
<keyword evidence="11 13" id="KW-0472">Membrane</keyword>
<feature type="transmembrane region" description="Helical" evidence="13">
    <location>
        <begin position="191"/>
        <end position="211"/>
    </location>
</feature>
<evidence type="ECO:0000256" key="6">
    <source>
        <dbReference type="ARBA" id="ARBA00022816"/>
    </source>
</evidence>
<feature type="transmembrane region" description="Helical" evidence="13">
    <location>
        <begin position="223"/>
        <end position="245"/>
    </location>
</feature>
<evidence type="ECO:0000313" key="14">
    <source>
        <dbReference type="EMBL" id="JAP44644.1"/>
    </source>
</evidence>
<keyword evidence="4" id="KW-0813">Transport</keyword>
<dbReference type="EMBL" id="GEEE01009343">
    <property type="protein sequence ID" value="JAP53882.1"/>
    <property type="molecule type" value="Transcribed_RNA"/>
</dbReference>
<keyword evidence="7" id="KW-0653">Protein transport</keyword>
<keyword evidence="12" id="KW-0539">Nucleus</keyword>
<keyword evidence="8 13" id="KW-1133">Transmembrane helix</keyword>
<evidence type="ECO:0000256" key="3">
    <source>
        <dbReference type="ARBA" id="ARBA00005760"/>
    </source>
</evidence>
<name>A0A0X3NY08_SCHSO</name>
<evidence type="ECO:0000256" key="10">
    <source>
        <dbReference type="ARBA" id="ARBA00023132"/>
    </source>
</evidence>
<dbReference type="EMBL" id="GEEE01018581">
    <property type="protein sequence ID" value="JAP44644.1"/>
    <property type="molecule type" value="Transcribed_RNA"/>
</dbReference>
<comment type="similarity">
    <text evidence="3">Belongs to the NDC1 family.</text>
</comment>
<proteinExistence type="inferred from homology"/>
<keyword evidence="10" id="KW-0906">Nuclear pore complex</keyword>
<evidence type="ECO:0000256" key="5">
    <source>
        <dbReference type="ARBA" id="ARBA00022692"/>
    </source>
</evidence>
<feature type="transmembrane region" description="Helical" evidence="13">
    <location>
        <begin position="104"/>
        <end position="122"/>
    </location>
</feature>
<dbReference type="GO" id="GO:0006999">
    <property type="term" value="P:nuclear pore organization"/>
    <property type="evidence" value="ECO:0007669"/>
    <property type="project" value="TreeGrafter"/>
</dbReference>
<gene>
    <name evidence="14" type="ORF">TR101378</name>
</gene>
<dbReference type="AlphaFoldDB" id="A0A0X3NY08"/>
<evidence type="ECO:0000256" key="8">
    <source>
        <dbReference type="ARBA" id="ARBA00022989"/>
    </source>
</evidence>
<feature type="transmembrane region" description="Helical" evidence="13">
    <location>
        <begin position="12"/>
        <end position="31"/>
    </location>
</feature>
<evidence type="ECO:0000256" key="7">
    <source>
        <dbReference type="ARBA" id="ARBA00022927"/>
    </source>
</evidence>
<feature type="transmembrane region" description="Helical" evidence="13">
    <location>
        <begin position="134"/>
        <end position="153"/>
    </location>
</feature>
<keyword evidence="6" id="KW-0509">mRNA transport</keyword>
<dbReference type="Pfam" id="PF09531">
    <property type="entry name" value="Ndc1_Nup"/>
    <property type="match status" value="1"/>
</dbReference>
<comment type="subcellular location">
    <subcellularLocation>
        <location evidence="1">Nucleus membrane</location>
        <topology evidence="1">Multi-pass membrane protein</topology>
    </subcellularLocation>
    <subcellularLocation>
        <location evidence="2">Nucleus</location>
        <location evidence="2">Nuclear pore complex</location>
    </subcellularLocation>
</comment>
<evidence type="ECO:0000256" key="4">
    <source>
        <dbReference type="ARBA" id="ARBA00022448"/>
    </source>
</evidence>